<feature type="region of interest" description="Disordered" evidence="1">
    <location>
        <begin position="1"/>
        <end position="95"/>
    </location>
</feature>
<reference evidence="2 3" key="1">
    <citation type="submission" date="2024-02" db="EMBL/GenBank/DDBJ databases">
        <title>Chromosome-scale genome assembly of the rough periwinkle Littorina saxatilis.</title>
        <authorList>
            <person name="De Jode A."/>
            <person name="Faria R."/>
            <person name="Formenti G."/>
            <person name="Sims Y."/>
            <person name="Smith T.P."/>
            <person name="Tracey A."/>
            <person name="Wood J.M.D."/>
            <person name="Zagrodzka Z.B."/>
            <person name="Johannesson K."/>
            <person name="Butlin R.K."/>
            <person name="Leder E.H."/>
        </authorList>
    </citation>
    <scope>NUCLEOTIDE SEQUENCE [LARGE SCALE GENOMIC DNA]</scope>
    <source>
        <strain evidence="2">Snail1</strain>
        <tissue evidence="2">Muscle</tissue>
    </source>
</reference>
<evidence type="ECO:0000313" key="3">
    <source>
        <dbReference type="Proteomes" id="UP001374579"/>
    </source>
</evidence>
<feature type="compositionally biased region" description="Low complexity" evidence="1">
    <location>
        <begin position="21"/>
        <end position="33"/>
    </location>
</feature>
<comment type="caution">
    <text evidence="2">The sequence shown here is derived from an EMBL/GenBank/DDBJ whole genome shotgun (WGS) entry which is preliminary data.</text>
</comment>
<evidence type="ECO:0000256" key="1">
    <source>
        <dbReference type="SAM" id="MobiDB-lite"/>
    </source>
</evidence>
<sequence>MSSPVRQMASRRLPPLQVTAPQSLSSSSMSSKKPPSRSKHRQIPSSPKSSLNHLNNNHNNDHHVRNSNHHHHHHHHHQHQQQHHQPVQQPQHQLQLRASPRIPDMVITGFSAVSPSSSHGSFPYSSFNSANPVISLHGELLSMLSIRVVVWLQSFFVDEGRCME</sequence>
<feature type="compositionally biased region" description="Basic residues" evidence="1">
    <location>
        <begin position="65"/>
        <end position="82"/>
    </location>
</feature>
<accession>A0AAN9GAF8</accession>
<protein>
    <submittedName>
        <fullName evidence="2">Uncharacterized protein</fullName>
    </submittedName>
</protein>
<feature type="compositionally biased region" description="Low complexity" evidence="1">
    <location>
        <begin position="83"/>
        <end position="95"/>
    </location>
</feature>
<name>A0AAN9GAF8_9CAEN</name>
<proteinExistence type="predicted"/>
<organism evidence="2 3">
    <name type="scientific">Littorina saxatilis</name>
    <dbReference type="NCBI Taxonomy" id="31220"/>
    <lineage>
        <taxon>Eukaryota</taxon>
        <taxon>Metazoa</taxon>
        <taxon>Spiralia</taxon>
        <taxon>Lophotrochozoa</taxon>
        <taxon>Mollusca</taxon>
        <taxon>Gastropoda</taxon>
        <taxon>Caenogastropoda</taxon>
        <taxon>Littorinimorpha</taxon>
        <taxon>Littorinoidea</taxon>
        <taxon>Littorinidae</taxon>
        <taxon>Littorina</taxon>
    </lineage>
</organism>
<evidence type="ECO:0000313" key="2">
    <source>
        <dbReference type="EMBL" id="KAK7101206.1"/>
    </source>
</evidence>
<dbReference type="Proteomes" id="UP001374579">
    <property type="component" value="Unassembled WGS sequence"/>
</dbReference>
<dbReference type="AlphaFoldDB" id="A0AAN9GAF8"/>
<dbReference type="EMBL" id="JBAMIC010000011">
    <property type="protein sequence ID" value="KAK7101206.1"/>
    <property type="molecule type" value="Genomic_DNA"/>
</dbReference>
<gene>
    <name evidence="2" type="ORF">V1264_024030</name>
</gene>
<keyword evidence="3" id="KW-1185">Reference proteome</keyword>